<comment type="caution">
    <text evidence="5">The sequence shown here is derived from an EMBL/GenBank/DDBJ whole genome shotgun (WGS) entry which is preliminary data.</text>
</comment>
<dbReference type="Pfam" id="PF13622">
    <property type="entry name" value="4HBT_3"/>
    <property type="match status" value="1"/>
</dbReference>
<dbReference type="PANTHER" id="PTHR11066:SF35">
    <property type="entry name" value="ACYL-COA THIOESTERASE II"/>
    <property type="match status" value="1"/>
</dbReference>
<name>A0A8H3EYD2_9LECA</name>
<evidence type="ECO:0000259" key="3">
    <source>
        <dbReference type="Pfam" id="PF13622"/>
    </source>
</evidence>
<dbReference type="Pfam" id="PF20789">
    <property type="entry name" value="4HBT_3C"/>
    <property type="match status" value="1"/>
</dbReference>
<dbReference type="InterPro" id="IPR049450">
    <property type="entry name" value="ACOT8-like_C"/>
</dbReference>
<dbReference type="Proteomes" id="UP000664169">
    <property type="component" value="Unassembled WGS sequence"/>
</dbReference>
<keyword evidence="6" id="KW-1185">Reference proteome</keyword>
<comment type="similarity">
    <text evidence="1">Belongs to the C/M/P thioester hydrolase family.</text>
</comment>
<dbReference type="GO" id="GO:0009062">
    <property type="term" value="P:fatty acid catabolic process"/>
    <property type="evidence" value="ECO:0007669"/>
    <property type="project" value="TreeGrafter"/>
</dbReference>
<sequence length="325" mass="36463">MAKPSDSLAERLLVEQLDKNSYTSKCLPLRMGNSAPISYGGFQLGVAINAASISVRPDHYLYSVTGYYLGPVSTEQKITCTIEELRNTRTFSTRQVRVTQTGRLCLLLTADFRTSEAALLTYDPLPFRKYSHWSECKPSEERKQEALENGTITTKQAEIYEFFFSSGTQYWDVRPCPEGIFAQNFSGVAKDVQTTQQDAPLSDKTSGEWYRIKSDLKGREQHMAALGFLLDAGLSFLPLSHSNLFLDDAGPCSSLDFALRVFVDDVDMNQWHLVERRSLCGSLGLTHTIANMFGESGRLVAQMSQQSILRPKPAEQEKGERKEKL</sequence>
<dbReference type="EMBL" id="CAJPDQ010000006">
    <property type="protein sequence ID" value="CAF9911091.1"/>
    <property type="molecule type" value="Genomic_DNA"/>
</dbReference>
<dbReference type="OrthoDB" id="68328at2759"/>
<evidence type="ECO:0000256" key="2">
    <source>
        <dbReference type="ARBA" id="ARBA00022801"/>
    </source>
</evidence>
<evidence type="ECO:0000259" key="4">
    <source>
        <dbReference type="Pfam" id="PF20789"/>
    </source>
</evidence>
<proteinExistence type="inferred from homology"/>
<dbReference type="CDD" id="cd03445">
    <property type="entry name" value="Thioesterase_II_repeat2"/>
    <property type="match status" value="1"/>
</dbReference>
<dbReference type="InterPro" id="IPR029069">
    <property type="entry name" value="HotDog_dom_sf"/>
</dbReference>
<accession>A0A8H3EYD2</accession>
<evidence type="ECO:0008006" key="7">
    <source>
        <dbReference type="Google" id="ProtNLM"/>
    </source>
</evidence>
<dbReference type="Gene3D" id="2.40.160.210">
    <property type="entry name" value="Acyl-CoA thioesterase, double hotdog domain"/>
    <property type="match status" value="1"/>
</dbReference>
<dbReference type="GO" id="GO:0006637">
    <property type="term" value="P:acyl-CoA metabolic process"/>
    <property type="evidence" value="ECO:0007669"/>
    <property type="project" value="InterPro"/>
</dbReference>
<evidence type="ECO:0000313" key="5">
    <source>
        <dbReference type="EMBL" id="CAF9911091.1"/>
    </source>
</evidence>
<feature type="domain" description="Acyl-CoA thioesterase-like N-terminal HotDog" evidence="3">
    <location>
        <begin position="28"/>
        <end position="112"/>
    </location>
</feature>
<gene>
    <name evidence="5" type="ORF">GOMPHAMPRED_007298</name>
</gene>
<dbReference type="GO" id="GO:0047617">
    <property type="term" value="F:fatty acyl-CoA hydrolase activity"/>
    <property type="evidence" value="ECO:0007669"/>
    <property type="project" value="InterPro"/>
</dbReference>
<evidence type="ECO:0000256" key="1">
    <source>
        <dbReference type="ARBA" id="ARBA00006538"/>
    </source>
</evidence>
<keyword evidence="2" id="KW-0378">Hydrolase</keyword>
<dbReference type="PANTHER" id="PTHR11066">
    <property type="entry name" value="ACYL-COA THIOESTERASE"/>
    <property type="match status" value="1"/>
</dbReference>
<dbReference type="GO" id="GO:0005782">
    <property type="term" value="C:peroxisomal matrix"/>
    <property type="evidence" value="ECO:0007669"/>
    <property type="project" value="UniProtKB-SubCell"/>
</dbReference>
<dbReference type="AlphaFoldDB" id="A0A8H3EYD2"/>
<protein>
    <recommendedName>
        <fullName evidence="7">Thioesterase/thiol ester dehydrase-isomerase</fullName>
    </recommendedName>
</protein>
<dbReference type="InterPro" id="IPR049449">
    <property type="entry name" value="TesB_ACOT8-like_N"/>
</dbReference>
<evidence type="ECO:0000313" key="6">
    <source>
        <dbReference type="Proteomes" id="UP000664169"/>
    </source>
</evidence>
<dbReference type="CDD" id="cd03444">
    <property type="entry name" value="Thioesterase_II_repeat1"/>
    <property type="match status" value="1"/>
</dbReference>
<organism evidence="5 6">
    <name type="scientific">Gomphillus americanus</name>
    <dbReference type="NCBI Taxonomy" id="1940652"/>
    <lineage>
        <taxon>Eukaryota</taxon>
        <taxon>Fungi</taxon>
        <taxon>Dikarya</taxon>
        <taxon>Ascomycota</taxon>
        <taxon>Pezizomycotina</taxon>
        <taxon>Lecanoromycetes</taxon>
        <taxon>OSLEUM clade</taxon>
        <taxon>Ostropomycetidae</taxon>
        <taxon>Ostropales</taxon>
        <taxon>Graphidaceae</taxon>
        <taxon>Gomphilloideae</taxon>
        <taxon>Gomphillus</taxon>
    </lineage>
</organism>
<reference evidence="5" key="1">
    <citation type="submission" date="2021-03" db="EMBL/GenBank/DDBJ databases">
        <authorList>
            <person name="Tagirdzhanova G."/>
        </authorList>
    </citation>
    <scope>NUCLEOTIDE SEQUENCE</scope>
</reference>
<dbReference type="InterPro" id="IPR003703">
    <property type="entry name" value="Acyl_CoA_thio"/>
</dbReference>
<dbReference type="SUPFAM" id="SSF54637">
    <property type="entry name" value="Thioesterase/thiol ester dehydrase-isomerase"/>
    <property type="match status" value="2"/>
</dbReference>
<dbReference type="InterPro" id="IPR042171">
    <property type="entry name" value="Acyl-CoA_hotdog"/>
</dbReference>
<feature type="domain" description="Acyl-CoA thioesterase-like C-terminal" evidence="4">
    <location>
        <begin position="193"/>
        <end position="308"/>
    </location>
</feature>